<evidence type="ECO:0000313" key="1">
    <source>
        <dbReference type="EMBL" id="EXK24006.1"/>
    </source>
</evidence>
<dbReference type="EMBL" id="KI980460">
    <property type="protein sequence ID" value="EXK24006.1"/>
    <property type="molecule type" value="Genomic_DNA"/>
</dbReference>
<dbReference type="VEuPathDB" id="FungiDB:FOMG_19248"/>
<name>W9ZSF8_FUSOX</name>
<proteinExistence type="predicted"/>
<accession>W9ZSF8</accession>
<gene>
    <name evidence="1" type="ORF">FOMG_19248</name>
</gene>
<dbReference type="HOGENOM" id="CLU_2542664_0_0_1"/>
<reference evidence="1" key="2">
    <citation type="submission" date="2014-02" db="EMBL/GenBank/DDBJ databases">
        <title>Annotation of the Genome Sequence of Fusarium oxysporum f. sp. melonis 26406.</title>
        <authorList>
            <consortium name="The Broad Institute Genomics Platform"/>
            <person name="Ma L.-J."/>
            <person name="Corby-Kistler H."/>
            <person name="Broz K."/>
            <person name="Gale L.R."/>
            <person name="Jonkers W."/>
            <person name="O'Donnell K."/>
            <person name="Ploetz R."/>
            <person name="Steinberg C."/>
            <person name="Schwartz D.C."/>
            <person name="VanEtten H."/>
            <person name="Zhou S."/>
            <person name="Young S.K."/>
            <person name="Zeng Q."/>
            <person name="Gargeya S."/>
            <person name="Fitzgerald M."/>
            <person name="Abouelleil A."/>
            <person name="Alvarado L."/>
            <person name="Chapman S.B."/>
            <person name="Gainer-Dewar J."/>
            <person name="Goldberg J."/>
            <person name="Griggs A."/>
            <person name="Gujja S."/>
            <person name="Hansen M."/>
            <person name="Howarth C."/>
            <person name="Imamovic A."/>
            <person name="Ireland A."/>
            <person name="Larimer J."/>
            <person name="McCowan C."/>
            <person name="Murphy C."/>
            <person name="Pearson M."/>
            <person name="Poon T.W."/>
            <person name="Priest M."/>
            <person name="Roberts A."/>
            <person name="Saif S."/>
            <person name="Shea T."/>
            <person name="Sykes S."/>
            <person name="Wortman J."/>
            <person name="Nusbaum C."/>
            <person name="Birren B."/>
        </authorList>
    </citation>
    <scope>NUCLEOTIDE SEQUENCE</scope>
    <source>
        <strain evidence="1">26406</strain>
    </source>
</reference>
<sequence length="83" mass="9853">MFVFTVRILHGRIECLATLYTMRKRLTEPLYEQARLQMILHLVHLPRVFRLALSIRISSLFLHRLLSAPVLISKPILRQLWGF</sequence>
<dbReference type="Proteomes" id="UP000030703">
    <property type="component" value="Unassembled WGS sequence"/>
</dbReference>
<dbReference type="AlphaFoldDB" id="W9ZSF8"/>
<reference evidence="1" key="1">
    <citation type="submission" date="2012-04" db="EMBL/GenBank/DDBJ databases">
        <title>The Genome Sequence of Fusarium oxysporum melonis.</title>
        <authorList>
            <consortium name="The Broad Institute Genome Sequencing Platform"/>
            <person name="Ma L.-J."/>
            <person name="Gale L.R."/>
            <person name="Schwartz D.C."/>
            <person name="Zhou S."/>
            <person name="Corby-Kistler H."/>
            <person name="Young S.K."/>
            <person name="Zeng Q."/>
            <person name="Gargeya S."/>
            <person name="Fitzgerald M."/>
            <person name="Haas B."/>
            <person name="Abouelleil A."/>
            <person name="Alvarado L."/>
            <person name="Arachchi H.M."/>
            <person name="Berlin A."/>
            <person name="Brown A."/>
            <person name="Chapman S.B."/>
            <person name="Chen Z."/>
            <person name="Dunbar C."/>
            <person name="Freedman E."/>
            <person name="Gearin G."/>
            <person name="Goldberg J."/>
            <person name="Griggs A."/>
            <person name="Gujja S."/>
            <person name="Heiman D."/>
            <person name="Howarth C."/>
            <person name="Larson L."/>
            <person name="Lui A."/>
            <person name="MacDonald P.J.P."/>
            <person name="Montmayeur A."/>
            <person name="Murphy C."/>
            <person name="Neiman D."/>
            <person name="Pearson M."/>
            <person name="Priest M."/>
            <person name="Roberts A."/>
            <person name="Saif S."/>
            <person name="Shea T."/>
            <person name="Shenoy N."/>
            <person name="Sisk P."/>
            <person name="Stolte C."/>
            <person name="Sykes S."/>
            <person name="Wortman J."/>
            <person name="Nusbaum C."/>
            <person name="Birren B."/>
        </authorList>
    </citation>
    <scope>NUCLEOTIDE SEQUENCE</scope>
    <source>
        <strain evidence="1">26406</strain>
    </source>
</reference>
<organism evidence="1">
    <name type="scientific">Fusarium oxysporum f. sp. melonis 26406</name>
    <dbReference type="NCBI Taxonomy" id="1089452"/>
    <lineage>
        <taxon>Eukaryota</taxon>
        <taxon>Fungi</taxon>
        <taxon>Dikarya</taxon>
        <taxon>Ascomycota</taxon>
        <taxon>Pezizomycotina</taxon>
        <taxon>Sordariomycetes</taxon>
        <taxon>Hypocreomycetidae</taxon>
        <taxon>Hypocreales</taxon>
        <taxon>Nectriaceae</taxon>
        <taxon>Fusarium</taxon>
        <taxon>Fusarium oxysporum species complex</taxon>
    </lineage>
</organism>
<protein>
    <submittedName>
        <fullName evidence="1">Uncharacterized protein</fullName>
    </submittedName>
</protein>